<evidence type="ECO:0000313" key="2">
    <source>
        <dbReference type="Proteomes" id="UP000298663"/>
    </source>
</evidence>
<evidence type="ECO:0000313" key="1">
    <source>
        <dbReference type="EMBL" id="TKR68590.1"/>
    </source>
</evidence>
<proteinExistence type="predicted"/>
<dbReference type="EMBL" id="AZBU02000008">
    <property type="protein sequence ID" value="TKR68590.1"/>
    <property type="molecule type" value="Genomic_DNA"/>
</dbReference>
<sequence>MNRPGMNCPCAAKQLWVASSLRTNFTSRLNSMLPQGNLWKRNEEAAMKKRRRSVSDADFATFWAVSCHPLWLHFV</sequence>
<accession>A0A4U5MH14</accession>
<name>A0A4U5MH14_STECR</name>
<comment type="caution">
    <text evidence="1">The sequence shown here is derived from an EMBL/GenBank/DDBJ whole genome shotgun (WGS) entry which is preliminary data.</text>
</comment>
<dbReference type="Proteomes" id="UP000298663">
    <property type="component" value="Unassembled WGS sequence"/>
</dbReference>
<reference evidence="1 2" key="1">
    <citation type="journal article" date="2015" name="Genome Biol.">
        <title>Comparative genomics of Steinernema reveals deeply conserved gene regulatory networks.</title>
        <authorList>
            <person name="Dillman A.R."/>
            <person name="Macchietto M."/>
            <person name="Porter C.F."/>
            <person name="Rogers A."/>
            <person name="Williams B."/>
            <person name="Antoshechkin I."/>
            <person name="Lee M.M."/>
            <person name="Goodwin Z."/>
            <person name="Lu X."/>
            <person name="Lewis E.E."/>
            <person name="Goodrich-Blair H."/>
            <person name="Stock S.P."/>
            <person name="Adams B.J."/>
            <person name="Sternberg P.W."/>
            <person name="Mortazavi A."/>
        </authorList>
    </citation>
    <scope>NUCLEOTIDE SEQUENCE [LARGE SCALE GENOMIC DNA]</scope>
    <source>
        <strain evidence="1 2">ALL</strain>
    </source>
</reference>
<reference evidence="1 2" key="2">
    <citation type="journal article" date="2019" name="G3 (Bethesda)">
        <title>Hybrid Assembly of the Genome of the Entomopathogenic Nematode Steinernema carpocapsae Identifies the X-Chromosome.</title>
        <authorList>
            <person name="Serra L."/>
            <person name="Macchietto M."/>
            <person name="Macias-Munoz A."/>
            <person name="McGill C.J."/>
            <person name="Rodriguez I.M."/>
            <person name="Rodriguez B."/>
            <person name="Murad R."/>
            <person name="Mortazavi A."/>
        </authorList>
    </citation>
    <scope>NUCLEOTIDE SEQUENCE [LARGE SCALE GENOMIC DNA]</scope>
    <source>
        <strain evidence="1 2">ALL</strain>
    </source>
</reference>
<keyword evidence="2" id="KW-1185">Reference proteome</keyword>
<organism evidence="1 2">
    <name type="scientific">Steinernema carpocapsae</name>
    <name type="common">Entomopathogenic nematode</name>
    <dbReference type="NCBI Taxonomy" id="34508"/>
    <lineage>
        <taxon>Eukaryota</taxon>
        <taxon>Metazoa</taxon>
        <taxon>Ecdysozoa</taxon>
        <taxon>Nematoda</taxon>
        <taxon>Chromadorea</taxon>
        <taxon>Rhabditida</taxon>
        <taxon>Tylenchina</taxon>
        <taxon>Panagrolaimomorpha</taxon>
        <taxon>Strongyloidoidea</taxon>
        <taxon>Steinernematidae</taxon>
        <taxon>Steinernema</taxon>
    </lineage>
</organism>
<gene>
    <name evidence="1" type="ORF">L596_024554</name>
</gene>
<dbReference type="AlphaFoldDB" id="A0A4U5MH14"/>
<protein>
    <submittedName>
        <fullName evidence="1">Uncharacterized protein</fullName>
    </submittedName>
</protein>